<proteinExistence type="predicted"/>
<name>A0A941IQ24_9ACTN</name>
<comment type="caution">
    <text evidence="1">The sequence shown here is derived from an EMBL/GenBank/DDBJ whole genome shotgun (WGS) entry which is preliminary data.</text>
</comment>
<dbReference type="Gene3D" id="3.30.460.10">
    <property type="entry name" value="Beta Polymerase, domain 2"/>
    <property type="match status" value="1"/>
</dbReference>
<dbReference type="SUPFAM" id="SSF81301">
    <property type="entry name" value="Nucleotidyltransferase"/>
    <property type="match status" value="1"/>
</dbReference>
<dbReference type="PANTHER" id="PTHR34822">
    <property type="entry name" value="GRPB DOMAIN PROTEIN (AFU_ORTHOLOGUE AFUA_1G01530)"/>
    <property type="match status" value="1"/>
</dbReference>
<dbReference type="InterPro" id="IPR007344">
    <property type="entry name" value="GrpB/CoaE"/>
</dbReference>
<reference evidence="1" key="1">
    <citation type="submission" date="2021-04" db="EMBL/GenBank/DDBJ databases">
        <title>Genome based classification of Actinospica acidithermotolerans sp. nov., an actinobacterium isolated from an Indonesian hot spring.</title>
        <authorList>
            <person name="Kusuma A.B."/>
            <person name="Putra K.E."/>
            <person name="Nafisah S."/>
            <person name="Loh J."/>
            <person name="Nouioui I."/>
            <person name="Goodfellow M."/>
        </authorList>
    </citation>
    <scope>NUCLEOTIDE SEQUENCE</scope>
    <source>
        <strain evidence="1">CSCA 57</strain>
    </source>
</reference>
<dbReference type="EMBL" id="JAGSOG010000186">
    <property type="protein sequence ID" value="MBR7837180.1"/>
    <property type="molecule type" value="Genomic_DNA"/>
</dbReference>
<dbReference type="Pfam" id="PF04229">
    <property type="entry name" value="GrpB"/>
    <property type="match status" value="1"/>
</dbReference>
<evidence type="ECO:0000313" key="1">
    <source>
        <dbReference type="EMBL" id="MBR7837180.1"/>
    </source>
</evidence>
<keyword evidence="2" id="KW-1185">Reference proteome</keyword>
<dbReference type="RefSeq" id="WP_212531649.1">
    <property type="nucleotide sequence ID" value="NZ_JAGSOG010000186.1"/>
</dbReference>
<protein>
    <submittedName>
        <fullName evidence="1">GrpB family protein</fullName>
    </submittedName>
</protein>
<evidence type="ECO:0000313" key="2">
    <source>
        <dbReference type="Proteomes" id="UP000675781"/>
    </source>
</evidence>
<dbReference type="AlphaFoldDB" id="A0A941IQ24"/>
<accession>A0A941IQ24</accession>
<gene>
    <name evidence="1" type="ORF">KDL01_28140</name>
</gene>
<dbReference type="InterPro" id="IPR043519">
    <property type="entry name" value="NT_sf"/>
</dbReference>
<organism evidence="1 2">
    <name type="scientific">Actinospica durhamensis</name>
    <dbReference type="NCBI Taxonomy" id="1508375"/>
    <lineage>
        <taxon>Bacteria</taxon>
        <taxon>Bacillati</taxon>
        <taxon>Actinomycetota</taxon>
        <taxon>Actinomycetes</taxon>
        <taxon>Catenulisporales</taxon>
        <taxon>Actinospicaceae</taxon>
        <taxon>Actinospica</taxon>
    </lineage>
</organism>
<dbReference type="Proteomes" id="UP000675781">
    <property type="component" value="Unassembled WGS sequence"/>
</dbReference>
<dbReference type="PANTHER" id="PTHR34822:SF1">
    <property type="entry name" value="GRPB FAMILY PROTEIN"/>
    <property type="match status" value="1"/>
</dbReference>
<sequence length="208" mass="23157">MWDYPPEITKRDVGDVENPGVGWVGPPKGLARPVKIVEPDPGWPSWYAAEAARITEALGEAVIRIEHVGSTSVPGLAAKPIIDIDLQVADSDDEDGYVPLLVPRGYHLVLREPWWNGHRMLNDADGRVNLHVFPAGAPEPLRHLLFRDWLRSHPDDRELYASTKRELAGSTAEDPEAYSLAKNTVIDDIYTRIFSVPPTSHPAWPQAH</sequence>